<evidence type="ECO:0000313" key="3">
    <source>
        <dbReference type="Proteomes" id="UP000828390"/>
    </source>
</evidence>
<dbReference type="AlphaFoldDB" id="A0A9D4RHH8"/>
<evidence type="ECO:0000256" key="1">
    <source>
        <dbReference type="SAM" id="MobiDB-lite"/>
    </source>
</evidence>
<sequence length="89" mass="10087">MDVTNALDKNAVDHDLPPPYAEFANFDPPTTERNTDVNEYDPFDGFVNDSAGFHGNEFDELEFVVVPDNPMNCLQRNLLLIPWCNIGTR</sequence>
<organism evidence="2 3">
    <name type="scientific">Dreissena polymorpha</name>
    <name type="common">Zebra mussel</name>
    <name type="synonym">Mytilus polymorpha</name>
    <dbReference type="NCBI Taxonomy" id="45954"/>
    <lineage>
        <taxon>Eukaryota</taxon>
        <taxon>Metazoa</taxon>
        <taxon>Spiralia</taxon>
        <taxon>Lophotrochozoa</taxon>
        <taxon>Mollusca</taxon>
        <taxon>Bivalvia</taxon>
        <taxon>Autobranchia</taxon>
        <taxon>Heteroconchia</taxon>
        <taxon>Euheterodonta</taxon>
        <taxon>Imparidentia</taxon>
        <taxon>Neoheterodontei</taxon>
        <taxon>Myida</taxon>
        <taxon>Dreissenoidea</taxon>
        <taxon>Dreissenidae</taxon>
        <taxon>Dreissena</taxon>
    </lineage>
</organism>
<feature type="region of interest" description="Disordered" evidence="1">
    <location>
        <begin position="1"/>
        <end position="41"/>
    </location>
</feature>
<reference evidence="2" key="2">
    <citation type="submission" date="2020-11" db="EMBL/GenBank/DDBJ databases">
        <authorList>
            <person name="McCartney M.A."/>
            <person name="Auch B."/>
            <person name="Kono T."/>
            <person name="Mallez S."/>
            <person name="Becker A."/>
            <person name="Gohl D.M."/>
            <person name="Silverstein K.A.T."/>
            <person name="Koren S."/>
            <person name="Bechman K.B."/>
            <person name="Herman A."/>
            <person name="Abrahante J.E."/>
            <person name="Garbe J."/>
        </authorList>
    </citation>
    <scope>NUCLEOTIDE SEQUENCE</scope>
    <source>
        <strain evidence="2">Duluth1</strain>
        <tissue evidence="2">Whole animal</tissue>
    </source>
</reference>
<evidence type="ECO:0000313" key="2">
    <source>
        <dbReference type="EMBL" id="KAH3867748.1"/>
    </source>
</evidence>
<reference evidence="2" key="1">
    <citation type="journal article" date="2019" name="bioRxiv">
        <title>The Genome of the Zebra Mussel, Dreissena polymorpha: A Resource for Invasive Species Research.</title>
        <authorList>
            <person name="McCartney M.A."/>
            <person name="Auch B."/>
            <person name="Kono T."/>
            <person name="Mallez S."/>
            <person name="Zhang Y."/>
            <person name="Obille A."/>
            <person name="Becker A."/>
            <person name="Abrahante J.E."/>
            <person name="Garbe J."/>
            <person name="Badalamenti J.P."/>
            <person name="Herman A."/>
            <person name="Mangelson H."/>
            <person name="Liachko I."/>
            <person name="Sullivan S."/>
            <person name="Sone E.D."/>
            <person name="Koren S."/>
            <person name="Silverstein K.A.T."/>
            <person name="Beckman K.B."/>
            <person name="Gohl D.M."/>
        </authorList>
    </citation>
    <scope>NUCLEOTIDE SEQUENCE</scope>
    <source>
        <strain evidence="2">Duluth1</strain>
        <tissue evidence="2">Whole animal</tissue>
    </source>
</reference>
<dbReference type="EMBL" id="JAIWYP010000002">
    <property type="protein sequence ID" value="KAH3867748.1"/>
    <property type="molecule type" value="Genomic_DNA"/>
</dbReference>
<gene>
    <name evidence="2" type="ORF">DPMN_030883</name>
</gene>
<accession>A0A9D4RHH8</accession>
<protein>
    <submittedName>
        <fullName evidence="2">Uncharacterized protein</fullName>
    </submittedName>
</protein>
<dbReference type="Proteomes" id="UP000828390">
    <property type="component" value="Unassembled WGS sequence"/>
</dbReference>
<name>A0A9D4RHH8_DREPO</name>
<proteinExistence type="predicted"/>
<keyword evidence="3" id="KW-1185">Reference proteome</keyword>
<comment type="caution">
    <text evidence="2">The sequence shown here is derived from an EMBL/GenBank/DDBJ whole genome shotgun (WGS) entry which is preliminary data.</text>
</comment>